<reference evidence="2 3" key="1">
    <citation type="submission" date="2019-03" db="EMBL/GenBank/DDBJ databases">
        <title>Freshwater and sediment microbial communities from various areas in North America, analyzing microbe dynamics in response to fracking.</title>
        <authorList>
            <person name="Lamendella R."/>
        </authorList>
    </citation>
    <scope>NUCLEOTIDE SEQUENCE [LARGE SCALE GENOMIC DNA]</scope>
    <source>
        <strain evidence="2 3">74A</strain>
    </source>
</reference>
<dbReference type="AlphaFoldDB" id="A0A4R2F8G6"/>
<name>A0A4R2F8G6_9GAMM</name>
<gene>
    <name evidence="2" type="ORF">EDC91_13039</name>
</gene>
<dbReference type="PANTHER" id="PTHR34227">
    <property type="entry name" value="CHAPERONE PROTEIN YCDY"/>
    <property type="match status" value="1"/>
</dbReference>
<dbReference type="Pfam" id="PF02613">
    <property type="entry name" value="Nitrate_red_del"/>
    <property type="match status" value="1"/>
</dbReference>
<accession>A0A4R2F8G6</accession>
<dbReference type="InterPro" id="IPR026269">
    <property type="entry name" value="DmsD-type"/>
</dbReference>
<dbReference type="OrthoDB" id="3174863at2"/>
<dbReference type="InterPro" id="IPR020945">
    <property type="entry name" value="DMSO/NO3_reduct_chaperone"/>
</dbReference>
<dbReference type="EMBL" id="SLWF01000030">
    <property type="protein sequence ID" value="TCN80764.1"/>
    <property type="molecule type" value="Genomic_DNA"/>
</dbReference>
<proteinExistence type="predicted"/>
<sequence length="222" mass="25352">MHLNISSDTYATWGALANVLGYLLHQYPERELIDNFKEQQLARTWPVLTSSSNEKQALDELDRALVGWDSSEEHLVELKLDFGRLFFGPGEPIAAPWGSVYLCESQILFDRSTAKLAKFYAEHAIKVDCEKHEPVDHIGLIMVTLAYLFEQLALNPCDEFKYDAAVALLQEHLLPWGYRCLSLAEQNANTPFYRSIAHLAQVYLHTLAEKLGVIVVQRKLYR</sequence>
<dbReference type="InterPro" id="IPR036411">
    <property type="entry name" value="TorD-like_sf"/>
</dbReference>
<dbReference type="Proteomes" id="UP000294832">
    <property type="component" value="Unassembled WGS sequence"/>
</dbReference>
<organism evidence="2 3">
    <name type="scientific">Shewanella fodinae</name>
    <dbReference type="NCBI Taxonomy" id="552357"/>
    <lineage>
        <taxon>Bacteria</taxon>
        <taxon>Pseudomonadati</taxon>
        <taxon>Pseudomonadota</taxon>
        <taxon>Gammaproteobacteria</taxon>
        <taxon>Alteromonadales</taxon>
        <taxon>Shewanellaceae</taxon>
        <taxon>Shewanella</taxon>
    </lineage>
</organism>
<dbReference type="SUPFAM" id="SSF89155">
    <property type="entry name" value="TorD-like"/>
    <property type="match status" value="1"/>
</dbReference>
<dbReference type="Gene3D" id="1.10.3480.10">
    <property type="entry name" value="TorD-like"/>
    <property type="match status" value="1"/>
</dbReference>
<evidence type="ECO:0000313" key="2">
    <source>
        <dbReference type="EMBL" id="TCN80764.1"/>
    </source>
</evidence>
<dbReference type="RefSeq" id="WP_133040104.1">
    <property type="nucleotide sequence ID" value="NZ_SLWF01000030.1"/>
</dbReference>
<evidence type="ECO:0000313" key="3">
    <source>
        <dbReference type="Proteomes" id="UP000294832"/>
    </source>
</evidence>
<dbReference type="InterPro" id="IPR050289">
    <property type="entry name" value="TorD/DmsD_chaperones"/>
</dbReference>
<dbReference type="PIRSF" id="PIRSF004690">
    <property type="entry name" value="DmsD"/>
    <property type="match status" value="1"/>
</dbReference>
<keyword evidence="1" id="KW-0143">Chaperone</keyword>
<keyword evidence="3" id="KW-1185">Reference proteome</keyword>
<comment type="caution">
    <text evidence="2">The sequence shown here is derived from an EMBL/GenBank/DDBJ whole genome shotgun (WGS) entry which is preliminary data.</text>
</comment>
<evidence type="ECO:0000256" key="1">
    <source>
        <dbReference type="ARBA" id="ARBA00023186"/>
    </source>
</evidence>
<protein>
    <submittedName>
        <fullName evidence="2">TorA maturation chaperone TorD</fullName>
    </submittedName>
</protein>
<dbReference type="PANTHER" id="PTHR34227:SF13">
    <property type="entry name" value="TAT PROOFREADING CHAPERONE DMSD-RELATED"/>
    <property type="match status" value="1"/>
</dbReference>